<dbReference type="AlphaFoldDB" id="A0A926VG19"/>
<evidence type="ECO:0000313" key="2">
    <source>
        <dbReference type="Proteomes" id="UP000641646"/>
    </source>
</evidence>
<reference evidence="1" key="1">
    <citation type="journal article" date="2015" name="ISME J.">
        <title>Draft Genome Sequence of Streptomyces incarnatus NRRL8089, which Produces the Nucleoside Antibiotic Sinefungin.</title>
        <authorList>
            <person name="Oshima K."/>
            <person name="Hattori M."/>
            <person name="Shimizu H."/>
            <person name="Fukuda K."/>
            <person name="Nemoto M."/>
            <person name="Inagaki K."/>
            <person name="Tamura T."/>
        </authorList>
    </citation>
    <scope>NUCLEOTIDE SEQUENCE</scope>
    <source>
        <strain evidence="1">FACHB-1375</strain>
    </source>
</reference>
<dbReference type="EMBL" id="JACJPW010000052">
    <property type="protein sequence ID" value="MBD2183311.1"/>
    <property type="molecule type" value="Genomic_DNA"/>
</dbReference>
<name>A0A926VG19_9CYAN</name>
<dbReference type="RefSeq" id="WP_190467367.1">
    <property type="nucleotide sequence ID" value="NZ_JACJPW010000052.1"/>
</dbReference>
<evidence type="ECO:0000313" key="1">
    <source>
        <dbReference type="EMBL" id="MBD2183311.1"/>
    </source>
</evidence>
<proteinExistence type="predicted"/>
<accession>A0A926VG19</accession>
<comment type="caution">
    <text evidence="1">The sequence shown here is derived from an EMBL/GenBank/DDBJ whole genome shotgun (WGS) entry which is preliminary data.</text>
</comment>
<keyword evidence="2" id="KW-1185">Reference proteome</keyword>
<protein>
    <submittedName>
        <fullName evidence="1">Uncharacterized protein</fullName>
    </submittedName>
</protein>
<gene>
    <name evidence="1" type="ORF">H6G03_19970</name>
</gene>
<reference evidence="1" key="2">
    <citation type="submission" date="2020-08" db="EMBL/GenBank/DDBJ databases">
        <authorList>
            <person name="Chen M."/>
            <person name="Teng W."/>
            <person name="Zhao L."/>
            <person name="Hu C."/>
            <person name="Zhou Y."/>
            <person name="Han B."/>
            <person name="Song L."/>
            <person name="Shu W."/>
        </authorList>
    </citation>
    <scope>NUCLEOTIDE SEQUENCE</scope>
    <source>
        <strain evidence="1">FACHB-1375</strain>
    </source>
</reference>
<sequence>MIAITTGDRSLEKLTKRDRDFSGKPNIQGTFLNLLTFRSNYVSTLFAL</sequence>
<organism evidence="1 2">
    <name type="scientific">Aerosakkonema funiforme FACHB-1375</name>
    <dbReference type="NCBI Taxonomy" id="2949571"/>
    <lineage>
        <taxon>Bacteria</taxon>
        <taxon>Bacillati</taxon>
        <taxon>Cyanobacteriota</taxon>
        <taxon>Cyanophyceae</taxon>
        <taxon>Oscillatoriophycideae</taxon>
        <taxon>Aerosakkonematales</taxon>
        <taxon>Aerosakkonemataceae</taxon>
        <taxon>Aerosakkonema</taxon>
    </lineage>
</organism>
<dbReference type="Proteomes" id="UP000641646">
    <property type="component" value="Unassembled WGS sequence"/>
</dbReference>